<dbReference type="SUPFAM" id="SSF51206">
    <property type="entry name" value="cAMP-binding domain-like"/>
    <property type="match status" value="1"/>
</dbReference>
<keyword evidence="1" id="KW-1071">Ligand-gated ion channel</keyword>
<dbReference type="InterPro" id="IPR000595">
    <property type="entry name" value="cNMP-bd_dom"/>
</dbReference>
<evidence type="ECO:0000259" key="3">
    <source>
        <dbReference type="PROSITE" id="PS50042"/>
    </source>
</evidence>
<dbReference type="PANTHER" id="PTHR45638:SF11">
    <property type="entry name" value="CYCLIC NUCLEOTIDE-GATED CATION CHANNEL SUBUNIT A"/>
    <property type="match status" value="1"/>
</dbReference>
<reference evidence="4 5" key="1">
    <citation type="journal article" date="2006" name="Science">
        <title>Phytophthora genome sequences uncover evolutionary origins and mechanisms of pathogenesis.</title>
        <authorList>
            <person name="Tyler B.M."/>
            <person name="Tripathy S."/>
            <person name="Zhang X."/>
            <person name="Dehal P."/>
            <person name="Jiang R.H."/>
            <person name="Aerts A."/>
            <person name="Arredondo F.D."/>
            <person name="Baxter L."/>
            <person name="Bensasson D."/>
            <person name="Beynon J.L."/>
            <person name="Chapman J."/>
            <person name="Damasceno C.M."/>
            <person name="Dorrance A.E."/>
            <person name="Dou D."/>
            <person name="Dickerman A.W."/>
            <person name="Dubchak I.L."/>
            <person name="Garbelotto M."/>
            <person name="Gijzen M."/>
            <person name="Gordon S.G."/>
            <person name="Govers F."/>
            <person name="Grunwald N.J."/>
            <person name="Huang W."/>
            <person name="Ivors K.L."/>
            <person name="Jones R.W."/>
            <person name="Kamoun S."/>
            <person name="Krampis K."/>
            <person name="Lamour K.H."/>
            <person name="Lee M.K."/>
            <person name="McDonald W.H."/>
            <person name="Medina M."/>
            <person name="Meijer H.J."/>
            <person name="Nordberg E.K."/>
            <person name="Maclean D.J."/>
            <person name="Ospina-Giraldo M.D."/>
            <person name="Morris P.F."/>
            <person name="Phuntumart V."/>
            <person name="Putnam N.H."/>
            <person name="Rash S."/>
            <person name="Rose J.K."/>
            <person name="Sakihama Y."/>
            <person name="Salamov A.A."/>
            <person name="Savidor A."/>
            <person name="Scheuring C.F."/>
            <person name="Smith B.M."/>
            <person name="Sobral B.W."/>
            <person name="Terry A."/>
            <person name="Torto-Alalibo T.A."/>
            <person name="Win J."/>
            <person name="Xu Z."/>
            <person name="Zhang H."/>
            <person name="Grigoriev I.V."/>
            <person name="Rokhsar D.S."/>
            <person name="Boore J.L."/>
        </authorList>
    </citation>
    <scope>NUCLEOTIDE SEQUENCE [LARGE SCALE GENOMIC DNA]</scope>
    <source>
        <strain evidence="4 5">P6497</strain>
    </source>
</reference>
<dbReference type="InParanoid" id="G4ZPZ0"/>
<organism evidence="4 5">
    <name type="scientific">Phytophthora sojae (strain P6497)</name>
    <name type="common">Soybean stem and root rot agent</name>
    <name type="synonym">Phytophthora megasperma f. sp. glycines</name>
    <dbReference type="NCBI Taxonomy" id="1094619"/>
    <lineage>
        <taxon>Eukaryota</taxon>
        <taxon>Sar</taxon>
        <taxon>Stramenopiles</taxon>
        <taxon>Oomycota</taxon>
        <taxon>Peronosporomycetes</taxon>
        <taxon>Peronosporales</taxon>
        <taxon>Peronosporaceae</taxon>
        <taxon>Phytophthora</taxon>
    </lineage>
</organism>
<keyword evidence="5" id="KW-1185">Reference proteome</keyword>
<dbReference type="STRING" id="1094619.G4ZPZ0"/>
<dbReference type="EMBL" id="JH159155">
    <property type="protein sequence ID" value="EGZ16394.1"/>
    <property type="molecule type" value="Genomic_DNA"/>
</dbReference>
<dbReference type="InterPro" id="IPR014710">
    <property type="entry name" value="RmlC-like_jellyroll"/>
</dbReference>
<feature type="transmembrane region" description="Helical" evidence="2">
    <location>
        <begin position="92"/>
        <end position="119"/>
    </location>
</feature>
<keyword evidence="2" id="KW-1133">Transmembrane helix</keyword>
<dbReference type="CDD" id="cd00038">
    <property type="entry name" value="CAP_ED"/>
    <property type="match status" value="1"/>
</dbReference>
<dbReference type="RefSeq" id="XP_009530143.1">
    <property type="nucleotide sequence ID" value="XM_009531848.1"/>
</dbReference>
<dbReference type="KEGG" id="psoj:PHYSODRAFT_316353"/>
<gene>
    <name evidence="4" type="ORF">PHYSODRAFT_316353</name>
</gene>
<keyword evidence="1" id="KW-0406">Ion transport</keyword>
<evidence type="ECO:0000313" key="5">
    <source>
        <dbReference type="Proteomes" id="UP000002640"/>
    </source>
</evidence>
<protein>
    <recommendedName>
        <fullName evidence="3">Cyclic nucleotide-binding domain-containing protein</fullName>
    </recommendedName>
</protein>
<dbReference type="Gene3D" id="1.10.287.70">
    <property type="match status" value="1"/>
</dbReference>
<name>G4ZPZ0_PHYSP</name>
<proteinExistence type="predicted"/>
<keyword evidence="1" id="KW-0407">Ion channel</keyword>
<dbReference type="SMR" id="G4ZPZ0"/>
<dbReference type="GO" id="GO:0044877">
    <property type="term" value="F:protein-containing complex binding"/>
    <property type="evidence" value="ECO:0007669"/>
    <property type="project" value="TreeGrafter"/>
</dbReference>
<sequence length="326" mass="37748">MRVANHIAEWLRYSRYSHLLGIAQLMWLVLLIAHYMACFWHVVTTESNANANANGALSQKQSVLEQYVADYYYAVSLIQGQGGSFGTWGENLYSSVAIIVGSVILAIVFGNVAMLVSNFNANTTNYHRKMEALRERVNEYYTHVWLEYEALDGNINKFQQELTHTLRIEIGLYKFMNLVVKIPFWEDCTPDFLTQIVLSLGVRVYMPDDYVVRRREIGSEMMMINLGYCKLSKPMKHNEDKPSRGPTFRVYLNPGTAFGEMSLLMNYKRQANVRPVTFVEMCVLDRCTFQRIISRYPEDRRRVLTRMLQSCIEKKEIPRCNALIVA</sequence>
<keyword evidence="2" id="KW-0472">Membrane</keyword>
<dbReference type="SMART" id="SM00100">
    <property type="entry name" value="cNMP"/>
    <property type="match status" value="1"/>
</dbReference>
<dbReference type="PANTHER" id="PTHR45638">
    <property type="entry name" value="CYCLIC NUCLEOTIDE-GATED CATION CHANNEL SUBUNIT A"/>
    <property type="match status" value="1"/>
</dbReference>
<dbReference type="Proteomes" id="UP000002640">
    <property type="component" value="Unassembled WGS sequence"/>
</dbReference>
<dbReference type="AlphaFoldDB" id="G4ZPZ0"/>
<keyword evidence="1" id="KW-0813">Transport</keyword>
<dbReference type="Pfam" id="PF00027">
    <property type="entry name" value="cNMP_binding"/>
    <property type="match status" value="1"/>
</dbReference>
<feature type="domain" description="Cyclic nucleotide-binding" evidence="3">
    <location>
        <begin position="184"/>
        <end position="310"/>
    </location>
</feature>
<dbReference type="InterPro" id="IPR050866">
    <property type="entry name" value="CNG_cation_channel"/>
</dbReference>
<evidence type="ECO:0000313" key="4">
    <source>
        <dbReference type="EMBL" id="EGZ16394.1"/>
    </source>
</evidence>
<dbReference type="GeneID" id="20643968"/>
<dbReference type="GO" id="GO:0005221">
    <property type="term" value="F:intracellularly cyclic nucleotide-activated monoatomic cation channel activity"/>
    <property type="evidence" value="ECO:0007669"/>
    <property type="project" value="InterPro"/>
</dbReference>
<dbReference type="PROSITE" id="PS50042">
    <property type="entry name" value="CNMP_BINDING_3"/>
    <property type="match status" value="1"/>
</dbReference>
<dbReference type="Gene3D" id="2.60.120.10">
    <property type="entry name" value="Jelly Rolls"/>
    <property type="match status" value="1"/>
</dbReference>
<dbReference type="InterPro" id="IPR018490">
    <property type="entry name" value="cNMP-bd_dom_sf"/>
</dbReference>
<dbReference type="OMA" id="WPANSAQ"/>
<evidence type="ECO:0000256" key="2">
    <source>
        <dbReference type="SAM" id="Phobius"/>
    </source>
</evidence>
<keyword evidence="2" id="KW-0812">Transmembrane</keyword>
<accession>G4ZPZ0</accession>
<evidence type="ECO:0000256" key="1">
    <source>
        <dbReference type="ARBA" id="ARBA00023286"/>
    </source>
</evidence>
<feature type="transmembrane region" description="Helical" evidence="2">
    <location>
        <begin position="20"/>
        <end position="43"/>
    </location>
</feature>